<dbReference type="Gene3D" id="2.60.40.10">
    <property type="entry name" value="Immunoglobulins"/>
    <property type="match status" value="1"/>
</dbReference>
<dbReference type="InterPro" id="IPR011123">
    <property type="entry name" value="Y_Y_Y"/>
</dbReference>
<keyword evidence="2" id="KW-1133">Transmembrane helix</keyword>
<protein>
    <recommendedName>
        <fullName evidence="3">Two component regulator three Y domain-containing protein</fullName>
    </recommendedName>
</protein>
<feature type="domain" description="Two component regulator three Y" evidence="3">
    <location>
        <begin position="654"/>
        <end position="708"/>
    </location>
</feature>
<dbReference type="InterPro" id="IPR015943">
    <property type="entry name" value="WD40/YVTN_repeat-like_dom_sf"/>
</dbReference>
<keyword evidence="2" id="KW-0472">Membrane</keyword>
<reference evidence="4 5" key="1">
    <citation type="submission" date="2021-12" db="EMBL/GenBank/DDBJ databases">
        <title>Genome sequencing of bacteria with rrn-lacking chromosome and rrn-plasmid.</title>
        <authorList>
            <person name="Anda M."/>
            <person name="Iwasaki W."/>
        </authorList>
    </citation>
    <scope>NUCLEOTIDE SEQUENCE [LARGE SCALE GENOMIC DNA]</scope>
    <source>
        <strain evidence="4 5">NBRC 101262</strain>
        <plasmid evidence="4 5">pPP1</plasmid>
    </source>
</reference>
<gene>
    <name evidence="4" type="ORF">PEPS_29440</name>
</gene>
<sequence>MLYFALFSSAYAQEKMTSSTKFSIPITPRITNFDKRDYKGENQNWDITVGNDGKVFFANTLGLLTYDGEDWNLFSTPDILHTIYYRNDTIYAGGNQFMGYFLTHNLKSGFHLIHNIEESIWKIFPIGRQMVFQAFSRFYLASPNGMLGYERLPGNITFSYPIDGKIYYQLVYGDLYSMDADGLKQKVEIPALHQFQVKSILKLQDGGLLLGTLRNGLYEWKNGQLNPINNSLNDALKAGKINKIAALPNGLFAFGTMKAGLIIATLDGQIKYHLNSTNGLPNNRIHSIEFRDGHLWLGLDDGISVINLDSPATYINDFLEQLGAVYDICQQGDDYYIATNQGVYHGRDIFKSGVPVFELMPKADGQAWKLTELDGQIWCGHNEGTFLISDGKFEQISDVPGGFDFVRSKNQPNIIYQSAYYGIAVYKKQAGKWKYWTTIDQQLKERTRNIVEQPDGSLIVSTFNDHLLQVFPAADYKSAERVVSLKQQFDLPNLSNIRVFKVGQETVVTGKHKAFSIQQDGIEPLDAPLADAHYISKPIKGKMMISRNNQLHLYDLKQQEELPLSNNFSELANHLIYKYEHINTLSDSVFAVAMSSGVAFWNMKMKDHYHQPKNVSFTKVVAENKRNGAQKIIATSGTALPDKYNTIRFTFTAFEYGEQTHYMYQLKGFNKSWQDNGLKNDCEFQNLPYGSYTFLVKEKNADTATAYDFTIHAPWYLRPVAYLLYIALLIGLFLIGYKYHKGRLLVQRKNMLIAERRMINKTRTAHQEKLKALKERQLQEEIKAKNNELSKLLIQDSKKKEIIANLQHQLTELRDNKKPLKIRDIEKLDNIIHESFDEKKDWLVFESAFSETHEHFFKRLQAKHPNLTTEDLKLCAYLKVNLTTKELAPIFNITPKSVELKRYRLRKKLSLEKGQSLKDYIVNL</sequence>
<organism evidence="4 5">
    <name type="scientific">Persicobacter psychrovividus</name>
    <dbReference type="NCBI Taxonomy" id="387638"/>
    <lineage>
        <taxon>Bacteria</taxon>
        <taxon>Pseudomonadati</taxon>
        <taxon>Bacteroidota</taxon>
        <taxon>Cytophagia</taxon>
        <taxon>Cytophagales</taxon>
        <taxon>Persicobacteraceae</taxon>
        <taxon>Persicobacter</taxon>
    </lineage>
</organism>
<evidence type="ECO:0000313" key="5">
    <source>
        <dbReference type="Proteomes" id="UP001354989"/>
    </source>
</evidence>
<feature type="transmembrane region" description="Helical" evidence="2">
    <location>
        <begin position="720"/>
        <end position="739"/>
    </location>
</feature>
<keyword evidence="1" id="KW-0175">Coiled coil</keyword>
<dbReference type="Gene3D" id="2.130.10.10">
    <property type="entry name" value="YVTN repeat-like/Quinoprotein amine dehydrogenase"/>
    <property type="match status" value="2"/>
</dbReference>
<feature type="coiled-coil region" evidence="1">
    <location>
        <begin position="756"/>
        <end position="823"/>
    </location>
</feature>
<geneLocation type="plasmid" evidence="4 5">
    <name>pPP1</name>
</geneLocation>
<keyword evidence="4" id="KW-0614">Plasmid</keyword>
<dbReference type="SUPFAM" id="SSF46894">
    <property type="entry name" value="C-terminal effector domain of the bipartite response regulators"/>
    <property type="match status" value="1"/>
</dbReference>
<proteinExistence type="predicted"/>
<evidence type="ECO:0000313" key="4">
    <source>
        <dbReference type="EMBL" id="BDD00664.1"/>
    </source>
</evidence>
<dbReference type="Pfam" id="PF07495">
    <property type="entry name" value="Y_Y_Y"/>
    <property type="match status" value="1"/>
</dbReference>
<evidence type="ECO:0000259" key="3">
    <source>
        <dbReference type="Pfam" id="PF07495"/>
    </source>
</evidence>
<dbReference type="Proteomes" id="UP001354989">
    <property type="component" value="Plasmid pPP1"/>
</dbReference>
<keyword evidence="2" id="KW-0812">Transmembrane</keyword>
<keyword evidence="5" id="KW-1185">Reference proteome</keyword>
<dbReference type="SUPFAM" id="SSF63829">
    <property type="entry name" value="Calcium-dependent phosphotriesterase"/>
    <property type="match status" value="1"/>
</dbReference>
<name>A0ABM7VI61_9BACT</name>
<accession>A0ABM7VI61</accession>
<dbReference type="InterPro" id="IPR016032">
    <property type="entry name" value="Sig_transdc_resp-reg_C-effctor"/>
</dbReference>
<dbReference type="InterPro" id="IPR013783">
    <property type="entry name" value="Ig-like_fold"/>
</dbReference>
<evidence type="ECO:0000256" key="2">
    <source>
        <dbReference type="SAM" id="Phobius"/>
    </source>
</evidence>
<dbReference type="EMBL" id="AP025293">
    <property type="protein sequence ID" value="BDD00664.1"/>
    <property type="molecule type" value="Genomic_DNA"/>
</dbReference>
<evidence type="ECO:0000256" key="1">
    <source>
        <dbReference type="SAM" id="Coils"/>
    </source>
</evidence>